<dbReference type="InterPro" id="IPR050639">
    <property type="entry name" value="SSR_resolvase"/>
</dbReference>
<protein>
    <submittedName>
        <fullName evidence="9">Recombinase family protein</fullName>
    </submittedName>
</protein>
<dbReference type="RefSeq" id="WP_182987778.1">
    <property type="nucleotide sequence ID" value="NZ_JABEQD010000022.1"/>
</dbReference>
<keyword evidence="5" id="KW-0233">DNA recombination</keyword>
<sequence>MNKVFNLSDRPQEPEHRTLIGYARVSTNDQNNESQIDRLLHFGVEPAAIFQDKASGKNMARPGWKNCWKELRDGDVLVVTAIDRLGRDLIEVVQTVKALHDKGADLKVLSMDLDTRTATGRLIFAIIAAMAQWERELIVERTVNGLAAARARGKTGGRKAVLSDSQVAEAMTRIQAGEKSAEVAADYGVTRQAIYRRAKSMRKDSGNDCDADEYFV</sequence>
<accession>A0A7W4IWU9</accession>
<dbReference type="AlphaFoldDB" id="A0A7W4IWU9"/>
<dbReference type="Gene3D" id="3.40.50.1390">
    <property type="entry name" value="Resolvase, N-terminal catalytic domain"/>
    <property type="match status" value="1"/>
</dbReference>
<dbReference type="PROSITE" id="PS51736">
    <property type="entry name" value="RECOMBINASES_3"/>
    <property type="match status" value="1"/>
</dbReference>
<keyword evidence="2" id="KW-0229">DNA integration</keyword>
<keyword evidence="3" id="KW-0230">DNA invertase</keyword>
<name>A0A7W4IWU9_9PROT</name>
<evidence type="ECO:0000256" key="4">
    <source>
        <dbReference type="ARBA" id="ARBA00023125"/>
    </source>
</evidence>
<dbReference type="Pfam" id="PF00239">
    <property type="entry name" value="Resolvase"/>
    <property type="match status" value="1"/>
</dbReference>
<dbReference type="PANTHER" id="PTHR30461">
    <property type="entry name" value="DNA-INVERTASE FROM LAMBDOID PROPHAGE"/>
    <property type="match status" value="1"/>
</dbReference>
<dbReference type="SUPFAM" id="SSF53041">
    <property type="entry name" value="Resolvase-like"/>
    <property type="match status" value="1"/>
</dbReference>
<evidence type="ECO:0000256" key="2">
    <source>
        <dbReference type="ARBA" id="ARBA00022908"/>
    </source>
</evidence>
<gene>
    <name evidence="9" type="ORF">HLH36_18630</name>
</gene>
<dbReference type="PROSITE" id="PS00398">
    <property type="entry name" value="RECOMBINASES_2"/>
    <property type="match status" value="1"/>
</dbReference>
<dbReference type="FunFam" id="3.40.50.1390:FF:000001">
    <property type="entry name" value="DNA recombinase"/>
    <property type="match status" value="1"/>
</dbReference>
<dbReference type="PANTHER" id="PTHR30461:SF26">
    <property type="entry name" value="RESOLVASE HOMOLOG YNEB"/>
    <property type="match status" value="1"/>
</dbReference>
<comment type="similarity">
    <text evidence="1">Belongs to the site-specific recombinase resolvase family.</text>
</comment>
<evidence type="ECO:0000313" key="10">
    <source>
        <dbReference type="Proteomes" id="UP000559860"/>
    </source>
</evidence>
<dbReference type="GO" id="GO:0015074">
    <property type="term" value="P:DNA integration"/>
    <property type="evidence" value="ECO:0007669"/>
    <property type="project" value="UniProtKB-KW"/>
</dbReference>
<evidence type="ECO:0000259" key="8">
    <source>
        <dbReference type="PROSITE" id="PS51736"/>
    </source>
</evidence>
<evidence type="ECO:0000256" key="7">
    <source>
        <dbReference type="PROSITE-ProRule" id="PRU10137"/>
    </source>
</evidence>
<reference evidence="9 10" key="1">
    <citation type="submission" date="2020-04" db="EMBL/GenBank/DDBJ databases">
        <title>Description of novel Gluconacetobacter.</title>
        <authorList>
            <person name="Sombolestani A."/>
        </authorList>
    </citation>
    <scope>NUCLEOTIDE SEQUENCE [LARGE SCALE GENOMIC DNA]</scope>
    <source>
        <strain evidence="9 10">LMG 27801</strain>
    </source>
</reference>
<dbReference type="Proteomes" id="UP000559860">
    <property type="component" value="Unassembled WGS sequence"/>
</dbReference>
<comment type="caution">
    <text evidence="9">The sequence shown here is derived from an EMBL/GenBank/DDBJ whole genome shotgun (WGS) entry which is preliminary data.</text>
</comment>
<evidence type="ECO:0000313" key="9">
    <source>
        <dbReference type="EMBL" id="MBB2170333.1"/>
    </source>
</evidence>
<dbReference type="CDD" id="cd00569">
    <property type="entry name" value="HTH_Hin_like"/>
    <property type="match status" value="1"/>
</dbReference>
<dbReference type="InterPro" id="IPR009057">
    <property type="entry name" value="Homeodomain-like_sf"/>
</dbReference>
<evidence type="ECO:0000256" key="3">
    <source>
        <dbReference type="ARBA" id="ARBA00023100"/>
    </source>
</evidence>
<dbReference type="GO" id="GO:0003677">
    <property type="term" value="F:DNA binding"/>
    <property type="evidence" value="ECO:0007669"/>
    <property type="project" value="UniProtKB-KW"/>
</dbReference>
<evidence type="ECO:0000256" key="6">
    <source>
        <dbReference type="PIRSR" id="PIRSR606118-50"/>
    </source>
</evidence>
<feature type="active site" description="O-(5'-phospho-DNA)-serine intermediate" evidence="6 7">
    <location>
        <position position="26"/>
    </location>
</feature>
<keyword evidence="4" id="KW-0238">DNA-binding</keyword>
<feature type="domain" description="Resolvase/invertase-type recombinase catalytic" evidence="8">
    <location>
        <begin position="18"/>
        <end position="153"/>
    </location>
</feature>
<dbReference type="GO" id="GO:0000150">
    <property type="term" value="F:DNA strand exchange activity"/>
    <property type="evidence" value="ECO:0007669"/>
    <property type="project" value="UniProtKB-KW"/>
</dbReference>
<dbReference type="Gene3D" id="1.10.10.60">
    <property type="entry name" value="Homeodomain-like"/>
    <property type="match status" value="1"/>
</dbReference>
<proteinExistence type="inferred from homology"/>
<dbReference type="EMBL" id="JABEQD010000022">
    <property type="protein sequence ID" value="MBB2170333.1"/>
    <property type="molecule type" value="Genomic_DNA"/>
</dbReference>
<organism evidence="9 10">
    <name type="scientific">Gluconacetobacter aggeris</name>
    <dbReference type="NCBI Taxonomy" id="1286186"/>
    <lineage>
        <taxon>Bacteria</taxon>
        <taxon>Pseudomonadati</taxon>
        <taxon>Pseudomonadota</taxon>
        <taxon>Alphaproteobacteria</taxon>
        <taxon>Acetobacterales</taxon>
        <taxon>Acetobacteraceae</taxon>
        <taxon>Gluconacetobacter</taxon>
    </lineage>
</organism>
<dbReference type="InterPro" id="IPR006118">
    <property type="entry name" value="Recombinase_CS"/>
</dbReference>
<keyword evidence="10" id="KW-1185">Reference proteome</keyword>
<dbReference type="PROSITE" id="PS00397">
    <property type="entry name" value="RECOMBINASES_1"/>
    <property type="match status" value="1"/>
</dbReference>
<dbReference type="CDD" id="cd03768">
    <property type="entry name" value="SR_ResInv"/>
    <property type="match status" value="1"/>
</dbReference>
<dbReference type="InterPro" id="IPR006119">
    <property type="entry name" value="Resolv_N"/>
</dbReference>
<dbReference type="SUPFAM" id="SSF46689">
    <property type="entry name" value="Homeodomain-like"/>
    <property type="match status" value="1"/>
</dbReference>
<evidence type="ECO:0000256" key="5">
    <source>
        <dbReference type="ARBA" id="ARBA00023172"/>
    </source>
</evidence>
<evidence type="ECO:0000256" key="1">
    <source>
        <dbReference type="ARBA" id="ARBA00009913"/>
    </source>
</evidence>
<dbReference type="SMART" id="SM00857">
    <property type="entry name" value="Resolvase"/>
    <property type="match status" value="1"/>
</dbReference>
<dbReference type="InterPro" id="IPR036162">
    <property type="entry name" value="Resolvase-like_N_sf"/>
</dbReference>